<evidence type="ECO:0000313" key="1">
    <source>
        <dbReference type="EMBL" id="ABO68746.1"/>
    </source>
</evidence>
<proteinExistence type="predicted"/>
<gene>
    <name evidence="1" type="ordered locus">GTNG_3409</name>
</gene>
<name>A4ITU2_GEOTN</name>
<dbReference type="Proteomes" id="UP000001578">
    <property type="component" value="Chromosome"/>
</dbReference>
<dbReference type="PROSITE" id="PS51257">
    <property type="entry name" value="PROKAR_LIPOPROTEIN"/>
    <property type="match status" value="1"/>
</dbReference>
<reference evidence="1 2" key="1">
    <citation type="journal article" date="2007" name="Proc. Natl. Acad. Sci. U.S.A.">
        <title>Genome and proteome of long-chain alkane degrading Geobacillus thermodenitrificans NG80-2 isolated from a deep-subsurface oil reservoir.</title>
        <authorList>
            <person name="Feng L."/>
            <person name="Wang W."/>
            <person name="Cheng J."/>
            <person name="Ren Y."/>
            <person name="Zhao G."/>
            <person name="Gao C."/>
            <person name="Tang Y."/>
            <person name="Liu X."/>
            <person name="Han W."/>
            <person name="Peng X."/>
            <person name="Liu R."/>
            <person name="Wang L."/>
        </authorList>
    </citation>
    <scope>NUCLEOTIDE SEQUENCE [LARGE SCALE GENOMIC DNA]</scope>
    <source>
        <strain evidence="1 2">NG80-2</strain>
    </source>
</reference>
<protein>
    <submittedName>
        <fullName evidence="1">Uncharacterized protein</fullName>
    </submittedName>
</protein>
<sequence length="171" mass="19312">MASSSRRAANCSDDFIFPSMASAITWASCGIFANSRSPSRCLICSSSSSLARSGVFSSATSMISILAYADRRFVYSCTPAIKYFSFNLPTAAMEICTSNPYLINNLSTTIIHIYTTHIHMLCKNIIFLLHIQPFFHKIGTVVHCYPQVRYQAPVLSHPHIRQWRYQYVLHM</sequence>
<organism evidence="1 2">
    <name type="scientific">Geobacillus thermodenitrificans (strain NG80-2)</name>
    <dbReference type="NCBI Taxonomy" id="420246"/>
    <lineage>
        <taxon>Bacteria</taxon>
        <taxon>Bacillati</taxon>
        <taxon>Bacillota</taxon>
        <taxon>Bacilli</taxon>
        <taxon>Bacillales</taxon>
        <taxon>Anoxybacillaceae</taxon>
        <taxon>Geobacillus</taxon>
    </lineage>
</organism>
<dbReference type="AlphaFoldDB" id="A4ITU2"/>
<dbReference type="KEGG" id="gtn:GTNG_3409"/>
<evidence type="ECO:0000313" key="2">
    <source>
        <dbReference type="Proteomes" id="UP000001578"/>
    </source>
</evidence>
<dbReference type="HOGENOM" id="CLU_1560756_0_0_9"/>
<accession>A4ITU2</accession>
<dbReference type="EMBL" id="CP000557">
    <property type="protein sequence ID" value="ABO68746.1"/>
    <property type="molecule type" value="Genomic_DNA"/>
</dbReference>